<dbReference type="AlphaFoldDB" id="A0A1M5LM60"/>
<dbReference type="EMBL" id="FQXB01000001">
    <property type="protein sequence ID" value="SHG66046.1"/>
    <property type="molecule type" value="Genomic_DNA"/>
</dbReference>
<evidence type="ECO:0000313" key="8">
    <source>
        <dbReference type="EMBL" id="SHG66046.1"/>
    </source>
</evidence>
<reference evidence="8 9" key="1">
    <citation type="submission" date="2016-11" db="EMBL/GenBank/DDBJ databases">
        <authorList>
            <person name="Jaros S."/>
            <person name="Januszkiewicz K."/>
            <person name="Wedrychowicz H."/>
        </authorList>
    </citation>
    <scope>NUCLEOTIDE SEQUENCE [LARGE SCALE GENOMIC DNA]</scope>
    <source>
        <strain evidence="8 9">DSM 28715</strain>
    </source>
</reference>
<sequence>MKRRNATNAARRFIATTDLDGFTVGIVGGGIGGLTAALAFADRGASVSVLEQAKEFTEVGAGIQITPNAARVFQALGLLEFLPRIGIEAEAVVPVDGLTGKAITGFDLSAQSPRYHFVHRAKLLEMLVNACIGRGVQLHTNSRVASATDEGVMSFEDVDATHAQFDLVVFADGIHSIGRALINGPTEPFFAGQVAWRAIVSGSMTNAAQVIMGPGRHIVLYPLGPNQINLVAVQERSNWAKEGWNHADDPANLQDAFSDFAPDIRALLEKVETVNLWGLFRHEVAQSWVKGRMTMLGDAAHPTLPFLAQGANLAIEDAYVLARSVERDGRVQGLGTYQNMRRPRVIRAIDAANANAKNYHLSGPQRWASHMALRGLGVVAPNAFLRRLSWLYDFDVTV</sequence>
<dbReference type="GO" id="GO:0004497">
    <property type="term" value="F:monooxygenase activity"/>
    <property type="evidence" value="ECO:0007669"/>
    <property type="project" value="UniProtKB-KW"/>
</dbReference>
<keyword evidence="5" id="KW-0503">Monooxygenase</keyword>
<dbReference type="SUPFAM" id="SSF54373">
    <property type="entry name" value="FAD-linked reductases, C-terminal domain"/>
    <property type="match status" value="1"/>
</dbReference>
<keyword evidence="4" id="KW-0560">Oxidoreductase</keyword>
<dbReference type="Proteomes" id="UP000184074">
    <property type="component" value="Unassembled WGS sequence"/>
</dbReference>
<keyword evidence="3" id="KW-0274">FAD</keyword>
<feature type="transmembrane region" description="Helical" evidence="6">
    <location>
        <begin position="21"/>
        <end position="41"/>
    </location>
</feature>
<dbReference type="PANTHER" id="PTHR13789:SF318">
    <property type="entry name" value="GERANYLGERANYL DIPHOSPHATE REDUCTASE"/>
    <property type="match status" value="1"/>
</dbReference>
<organism evidence="8 9">
    <name type="scientific">Cognatiyoonia sediminum</name>
    <dbReference type="NCBI Taxonomy" id="1508389"/>
    <lineage>
        <taxon>Bacteria</taxon>
        <taxon>Pseudomonadati</taxon>
        <taxon>Pseudomonadota</taxon>
        <taxon>Alphaproteobacteria</taxon>
        <taxon>Rhodobacterales</taxon>
        <taxon>Paracoccaceae</taxon>
        <taxon>Cognatiyoonia</taxon>
    </lineage>
</organism>
<dbReference type="InterPro" id="IPR002938">
    <property type="entry name" value="FAD-bd"/>
</dbReference>
<dbReference type="GO" id="GO:0071949">
    <property type="term" value="F:FAD binding"/>
    <property type="evidence" value="ECO:0007669"/>
    <property type="project" value="InterPro"/>
</dbReference>
<dbReference type="InterPro" id="IPR036188">
    <property type="entry name" value="FAD/NAD-bd_sf"/>
</dbReference>
<evidence type="ECO:0000256" key="5">
    <source>
        <dbReference type="ARBA" id="ARBA00023033"/>
    </source>
</evidence>
<dbReference type="InterPro" id="IPR050493">
    <property type="entry name" value="FAD-dep_Monooxygenase_BioMet"/>
</dbReference>
<dbReference type="PRINTS" id="PR00420">
    <property type="entry name" value="RNGMNOXGNASE"/>
</dbReference>
<dbReference type="STRING" id="1508389.SAMN05444003_0368"/>
<keyword evidence="2" id="KW-0285">Flavoprotein</keyword>
<dbReference type="Pfam" id="PF01494">
    <property type="entry name" value="FAD_binding_3"/>
    <property type="match status" value="1"/>
</dbReference>
<name>A0A1M5LM60_9RHOB</name>
<keyword evidence="6" id="KW-1133">Transmembrane helix</keyword>
<evidence type="ECO:0000256" key="2">
    <source>
        <dbReference type="ARBA" id="ARBA00022630"/>
    </source>
</evidence>
<dbReference type="RefSeq" id="WP_242648972.1">
    <property type="nucleotide sequence ID" value="NZ_FQXB01000001.1"/>
</dbReference>
<dbReference type="PANTHER" id="PTHR13789">
    <property type="entry name" value="MONOOXYGENASE"/>
    <property type="match status" value="1"/>
</dbReference>
<keyword evidence="9" id="KW-1185">Reference proteome</keyword>
<gene>
    <name evidence="8" type="ORF">SAMN05444003_0368</name>
</gene>
<evidence type="ECO:0000313" key="9">
    <source>
        <dbReference type="Proteomes" id="UP000184074"/>
    </source>
</evidence>
<evidence type="ECO:0000256" key="3">
    <source>
        <dbReference type="ARBA" id="ARBA00022827"/>
    </source>
</evidence>
<keyword evidence="6" id="KW-0812">Transmembrane</keyword>
<evidence type="ECO:0000256" key="1">
    <source>
        <dbReference type="ARBA" id="ARBA00001974"/>
    </source>
</evidence>
<proteinExistence type="predicted"/>
<evidence type="ECO:0000259" key="7">
    <source>
        <dbReference type="Pfam" id="PF01494"/>
    </source>
</evidence>
<feature type="domain" description="FAD-binding" evidence="7">
    <location>
        <begin position="23"/>
        <end position="351"/>
    </location>
</feature>
<evidence type="ECO:0000256" key="6">
    <source>
        <dbReference type="SAM" id="Phobius"/>
    </source>
</evidence>
<accession>A0A1M5LM60</accession>
<evidence type="ECO:0000256" key="4">
    <source>
        <dbReference type="ARBA" id="ARBA00023002"/>
    </source>
</evidence>
<keyword evidence="6" id="KW-0472">Membrane</keyword>
<comment type="cofactor">
    <cofactor evidence="1">
        <name>FAD</name>
        <dbReference type="ChEBI" id="CHEBI:57692"/>
    </cofactor>
</comment>
<protein>
    <submittedName>
        <fullName evidence="8">Salicylate hydroxylase</fullName>
    </submittedName>
</protein>
<dbReference type="Gene3D" id="3.50.50.60">
    <property type="entry name" value="FAD/NAD(P)-binding domain"/>
    <property type="match status" value="1"/>
</dbReference>
<dbReference type="SUPFAM" id="SSF51905">
    <property type="entry name" value="FAD/NAD(P)-binding domain"/>
    <property type="match status" value="1"/>
</dbReference>